<accession>A0A6M0RPP4</accession>
<comment type="caution">
    <text evidence="2">The sequence shown here is derived from an EMBL/GenBank/DDBJ whole genome shotgun (WGS) entry which is preliminary data.</text>
</comment>
<sequence length="207" mass="23081">MNESNYKTLGLDESSSFEEVQVARKRLLEECDENNPQQKEAIEAAYDAILMERLRMRQEGKIKVPDRIRFAEKAAESSSSSSKVSLPAPQPPSWLQDWLDTPSRDDILWPSVTFLALAALGWFSANSAATALGFSVAATIYFLNRKERKFWRSFGFAAGGLLVGVLLGLLMISLIGQQSLGLTPERLNAVVAIMTMTLLWFISSFLR</sequence>
<name>A0A6M0RPP4_9CYAN</name>
<feature type="transmembrane region" description="Helical" evidence="1">
    <location>
        <begin position="154"/>
        <end position="175"/>
    </location>
</feature>
<feature type="transmembrane region" description="Helical" evidence="1">
    <location>
        <begin position="187"/>
        <end position="206"/>
    </location>
</feature>
<organism evidence="2 3">
    <name type="scientific">Adonisia turfae CCMR0081</name>
    <dbReference type="NCBI Taxonomy" id="2292702"/>
    <lineage>
        <taxon>Bacteria</taxon>
        <taxon>Bacillati</taxon>
        <taxon>Cyanobacteriota</taxon>
        <taxon>Adonisia</taxon>
        <taxon>Adonisia turfae</taxon>
    </lineage>
</organism>
<dbReference type="PANTHER" id="PTHR33372">
    <property type="match status" value="1"/>
</dbReference>
<feature type="transmembrane region" description="Helical" evidence="1">
    <location>
        <begin position="114"/>
        <end position="142"/>
    </location>
</feature>
<protein>
    <recommendedName>
        <fullName evidence="4">Molecular chaperone DnaJ</fullName>
    </recommendedName>
</protein>
<evidence type="ECO:0000313" key="2">
    <source>
        <dbReference type="EMBL" id="NEZ58238.1"/>
    </source>
</evidence>
<dbReference type="Pfam" id="PF11833">
    <property type="entry name" value="CPP1-like"/>
    <property type="match status" value="1"/>
</dbReference>
<keyword evidence="3" id="KW-1185">Reference proteome</keyword>
<reference evidence="2 3" key="1">
    <citation type="journal article" date="2020" name="Microb. Ecol.">
        <title>Ecogenomics of the Marine Benthic Filamentous Cyanobacterium Adonisia.</title>
        <authorList>
            <person name="Walter J.M."/>
            <person name="Coutinho F.H."/>
            <person name="Leomil L."/>
            <person name="Hargreaves P.I."/>
            <person name="Campeao M.E."/>
            <person name="Vieira V.V."/>
            <person name="Silva B.S."/>
            <person name="Fistarol G.O."/>
            <person name="Salomon P.S."/>
            <person name="Sawabe T."/>
            <person name="Mino S."/>
            <person name="Hosokawa M."/>
            <person name="Miyashita H."/>
            <person name="Maruyama F."/>
            <person name="van Verk M.C."/>
            <person name="Dutilh B.E."/>
            <person name="Thompson C.C."/>
            <person name="Thompson F.L."/>
        </authorList>
    </citation>
    <scope>NUCLEOTIDE SEQUENCE [LARGE SCALE GENOMIC DNA]</scope>
    <source>
        <strain evidence="2 3">CCMR0081</strain>
    </source>
</reference>
<evidence type="ECO:0000256" key="1">
    <source>
        <dbReference type="SAM" id="Phobius"/>
    </source>
</evidence>
<dbReference type="Proteomes" id="UP000481033">
    <property type="component" value="Unassembled WGS sequence"/>
</dbReference>
<gene>
    <name evidence="2" type="ORF">DXZ20_21855</name>
</gene>
<dbReference type="EMBL" id="QXHD01000004">
    <property type="protein sequence ID" value="NEZ58238.1"/>
    <property type="molecule type" value="Genomic_DNA"/>
</dbReference>
<dbReference type="PANTHER" id="PTHR33372:SF2">
    <property type="entry name" value="PROTEIN CHAPERONE-LIKE PROTEIN OF POR1, CHLOROPLASTIC"/>
    <property type="match status" value="1"/>
</dbReference>
<keyword evidence="1" id="KW-0812">Transmembrane</keyword>
<evidence type="ECO:0000313" key="3">
    <source>
        <dbReference type="Proteomes" id="UP000481033"/>
    </source>
</evidence>
<evidence type="ECO:0008006" key="4">
    <source>
        <dbReference type="Google" id="ProtNLM"/>
    </source>
</evidence>
<keyword evidence="1" id="KW-1133">Transmembrane helix</keyword>
<dbReference type="RefSeq" id="WP_163668783.1">
    <property type="nucleotide sequence ID" value="NZ_QXHD01000004.1"/>
</dbReference>
<dbReference type="AlphaFoldDB" id="A0A6M0RPP4"/>
<proteinExistence type="predicted"/>
<keyword evidence="1" id="KW-0472">Membrane</keyword>
<dbReference type="InterPro" id="IPR021788">
    <property type="entry name" value="CPP1-like"/>
</dbReference>